<dbReference type="EMBL" id="MU277642">
    <property type="protein sequence ID" value="KAI0054209.1"/>
    <property type="molecule type" value="Genomic_DNA"/>
</dbReference>
<evidence type="ECO:0000313" key="2">
    <source>
        <dbReference type="Proteomes" id="UP000814140"/>
    </source>
</evidence>
<reference evidence="1" key="1">
    <citation type="submission" date="2021-03" db="EMBL/GenBank/DDBJ databases">
        <authorList>
            <consortium name="DOE Joint Genome Institute"/>
            <person name="Ahrendt S."/>
            <person name="Looney B.P."/>
            <person name="Miyauchi S."/>
            <person name="Morin E."/>
            <person name="Drula E."/>
            <person name="Courty P.E."/>
            <person name="Chicoki N."/>
            <person name="Fauchery L."/>
            <person name="Kohler A."/>
            <person name="Kuo A."/>
            <person name="Labutti K."/>
            <person name="Pangilinan J."/>
            <person name="Lipzen A."/>
            <person name="Riley R."/>
            <person name="Andreopoulos W."/>
            <person name="He G."/>
            <person name="Johnson J."/>
            <person name="Barry K.W."/>
            <person name="Grigoriev I.V."/>
            <person name="Nagy L."/>
            <person name="Hibbett D."/>
            <person name="Henrissat B."/>
            <person name="Matheny P.B."/>
            <person name="Labbe J."/>
            <person name="Martin F."/>
        </authorList>
    </citation>
    <scope>NUCLEOTIDE SEQUENCE</scope>
    <source>
        <strain evidence="1">HHB10654</strain>
    </source>
</reference>
<name>A0ACB8SD10_9AGAM</name>
<keyword evidence="2" id="KW-1185">Reference proteome</keyword>
<sequence>MSPPVKPSLGAQPPATSQTVLRPLPGGQEPQDSSIGTMAIRGGARELAESMVAPPTWTRVETVTDISPLLFAGSLALGRHFPDAPLRPSLAIAVNYSGS</sequence>
<reference evidence="1" key="2">
    <citation type="journal article" date="2022" name="New Phytol.">
        <title>Evolutionary transition to the ectomycorrhizal habit in the genomes of a hyperdiverse lineage of mushroom-forming fungi.</title>
        <authorList>
            <person name="Looney B."/>
            <person name="Miyauchi S."/>
            <person name="Morin E."/>
            <person name="Drula E."/>
            <person name="Courty P.E."/>
            <person name="Kohler A."/>
            <person name="Kuo A."/>
            <person name="LaButti K."/>
            <person name="Pangilinan J."/>
            <person name="Lipzen A."/>
            <person name="Riley R."/>
            <person name="Andreopoulos W."/>
            <person name="He G."/>
            <person name="Johnson J."/>
            <person name="Nolan M."/>
            <person name="Tritt A."/>
            <person name="Barry K.W."/>
            <person name="Grigoriev I.V."/>
            <person name="Nagy L.G."/>
            <person name="Hibbett D."/>
            <person name="Henrissat B."/>
            <person name="Matheny P.B."/>
            <person name="Labbe J."/>
            <person name="Martin F.M."/>
        </authorList>
    </citation>
    <scope>NUCLEOTIDE SEQUENCE</scope>
    <source>
        <strain evidence="1">HHB10654</strain>
    </source>
</reference>
<evidence type="ECO:0000313" key="1">
    <source>
        <dbReference type="EMBL" id="KAI0054209.1"/>
    </source>
</evidence>
<proteinExistence type="predicted"/>
<protein>
    <submittedName>
        <fullName evidence="1">Uncharacterized protein</fullName>
    </submittedName>
</protein>
<organism evidence="1 2">
    <name type="scientific">Artomyces pyxidatus</name>
    <dbReference type="NCBI Taxonomy" id="48021"/>
    <lineage>
        <taxon>Eukaryota</taxon>
        <taxon>Fungi</taxon>
        <taxon>Dikarya</taxon>
        <taxon>Basidiomycota</taxon>
        <taxon>Agaricomycotina</taxon>
        <taxon>Agaricomycetes</taxon>
        <taxon>Russulales</taxon>
        <taxon>Auriscalpiaceae</taxon>
        <taxon>Artomyces</taxon>
    </lineage>
</organism>
<dbReference type="Proteomes" id="UP000814140">
    <property type="component" value="Unassembled WGS sequence"/>
</dbReference>
<comment type="caution">
    <text evidence="1">The sequence shown here is derived from an EMBL/GenBank/DDBJ whole genome shotgun (WGS) entry which is preliminary data.</text>
</comment>
<gene>
    <name evidence="1" type="ORF">BV25DRAFT_1922932</name>
</gene>
<accession>A0ACB8SD10</accession>